<dbReference type="PANTHER" id="PTHR46558">
    <property type="entry name" value="TRACRIPTIONAL REGULATORY PROTEIN-RELATED-RELATED"/>
    <property type="match status" value="1"/>
</dbReference>
<keyword evidence="4" id="KW-1185">Reference proteome</keyword>
<accession>A0A3L8PRH1</accession>
<dbReference type="GO" id="GO:0003677">
    <property type="term" value="F:DNA binding"/>
    <property type="evidence" value="ECO:0007669"/>
    <property type="project" value="UniProtKB-KW"/>
</dbReference>
<dbReference type="Pfam" id="PF01381">
    <property type="entry name" value="HTH_3"/>
    <property type="match status" value="1"/>
</dbReference>
<evidence type="ECO:0000313" key="3">
    <source>
        <dbReference type="EMBL" id="RLV57814.1"/>
    </source>
</evidence>
<evidence type="ECO:0000313" key="4">
    <source>
        <dbReference type="Proteomes" id="UP000281474"/>
    </source>
</evidence>
<sequence>MKSTVSNKLDNNIAKLRSRRKLSQQQLADEIGVSRKTISTIETGRFTPSVVIALNLAKFFEVSVEEIFELL</sequence>
<evidence type="ECO:0000259" key="2">
    <source>
        <dbReference type="PROSITE" id="PS50943"/>
    </source>
</evidence>
<dbReference type="PROSITE" id="PS50943">
    <property type="entry name" value="HTH_CROC1"/>
    <property type="match status" value="1"/>
</dbReference>
<dbReference type="AlphaFoldDB" id="A0A3L8PRH1"/>
<feature type="domain" description="HTH cro/C1-type" evidence="2">
    <location>
        <begin position="13"/>
        <end position="67"/>
    </location>
</feature>
<dbReference type="InterPro" id="IPR010982">
    <property type="entry name" value="Lambda_DNA-bd_dom_sf"/>
</dbReference>
<dbReference type="PANTHER" id="PTHR46558:SF11">
    <property type="entry name" value="HTH-TYPE TRANSCRIPTIONAL REGULATOR XRE"/>
    <property type="match status" value="1"/>
</dbReference>
<protein>
    <submittedName>
        <fullName evidence="3">Transcriptional regulator</fullName>
    </submittedName>
</protein>
<dbReference type="SUPFAM" id="SSF47413">
    <property type="entry name" value="lambda repressor-like DNA-binding domains"/>
    <property type="match status" value="1"/>
</dbReference>
<dbReference type="Proteomes" id="UP000281474">
    <property type="component" value="Unassembled WGS sequence"/>
</dbReference>
<dbReference type="CDD" id="cd00093">
    <property type="entry name" value="HTH_XRE"/>
    <property type="match status" value="1"/>
</dbReference>
<name>A0A3L8PRH1_9GAMM</name>
<dbReference type="SMART" id="SM00530">
    <property type="entry name" value="HTH_XRE"/>
    <property type="match status" value="1"/>
</dbReference>
<dbReference type="OrthoDB" id="3034420at2"/>
<proteinExistence type="predicted"/>
<dbReference type="Gene3D" id="1.10.260.40">
    <property type="entry name" value="lambda repressor-like DNA-binding domains"/>
    <property type="match status" value="1"/>
</dbReference>
<dbReference type="InterPro" id="IPR001387">
    <property type="entry name" value="Cro/C1-type_HTH"/>
</dbReference>
<comment type="caution">
    <text evidence="3">The sequence shown here is derived from an EMBL/GenBank/DDBJ whole genome shotgun (WGS) entry which is preliminary data.</text>
</comment>
<reference evidence="3 4" key="1">
    <citation type="submission" date="2018-09" db="EMBL/GenBank/DDBJ databases">
        <title>Phylogeny of the Shewanellaceae, and recommendation for two new genera, Pseudoshewanella and Parashewanella.</title>
        <authorList>
            <person name="Wang G."/>
        </authorList>
    </citation>
    <scope>NUCLEOTIDE SEQUENCE [LARGE SCALE GENOMIC DNA]</scope>
    <source>
        <strain evidence="3 4">C51</strain>
    </source>
</reference>
<keyword evidence="1" id="KW-0238">DNA-binding</keyword>
<organism evidence="3 4">
    <name type="scientific">Parashewanella curva</name>
    <dbReference type="NCBI Taxonomy" id="2338552"/>
    <lineage>
        <taxon>Bacteria</taxon>
        <taxon>Pseudomonadati</taxon>
        <taxon>Pseudomonadota</taxon>
        <taxon>Gammaproteobacteria</taxon>
        <taxon>Alteromonadales</taxon>
        <taxon>Shewanellaceae</taxon>
        <taxon>Parashewanella</taxon>
    </lineage>
</organism>
<evidence type="ECO:0000256" key="1">
    <source>
        <dbReference type="ARBA" id="ARBA00023125"/>
    </source>
</evidence>
<gene>
    <name evidence="3" type="ORF">D5018_20540</name>
</gene>
<dbReference type="EMBL" id="QZEI01000138">
    <property type="protein sequence ID" value="RLV57814.1"/>
    <property type="molecule type" value="Genomic_DNA"/>
</dbReference>